<dbReference type="EMBL" id="FJVC01000591">
    <property type="protein sequence ID" value="CZT52429.1"/>
    <property type="molecule type" value="Genomic_DNA"/>
</dbReference>
<proteinExistence type="predicted"/>
<accession>A0A1E1MTP2</accession>
<protein>
    <submittedName>
        <fullName evidence="2">Uncharacterized protein</fullName>
    </submittedName>
</protein>
<feature type="region of interest" description="Disordered" evidence="1">
    <location>
        <begin position="122"/>
        <end position="173"/>
    </location>
</feature>
<evidence type="ECO:0000256" key="1">
    <source>
        <dbReference type="SAM" id="MobiDB-lite"/>
    </source>
</evidence>
<organism evidence="2 3">
    <name type="scientific">Rhynchosporium secalis</name>
    <name type="common">Barley scald fungus</name>
    <dbReference type="NCBI Taxonomy" id="38038"/>
    <lineage>
        <taxon>Eukaryota</taxon>
        <taxon>Fungi</taxon>
        <taxon>Dikarya</taxon>
        <taxon>Ascomycota</taxon>
        <taxon>Pezizomycotina</taxon>
        <taxon>Leotiomycetes</taxon>
        <taxon>Helotiales</taxon>
        <taxon>Ploettnerulaceae</taxon>
        <taxon>Rhynchosporium</taxon>
    </lineage>
</organism>
<reference evidence="3" key="1">
    <citation type="submission" date="2016-03" db="EMBL/GenBank/DDBJ databases">
        <authorList>
            <person name="Guldener U."/>
        </authorList>
    </citation>
    <scope>NUCLEOTIDE SEQUENCE [LARGE SCALE GENOMIC DNA]</scope>
</reference>
<evidence type="ECO:0000313" key="3">
    <source>
        <dbReference type="Proteomes" id="UP000177625"/>
    </source>
</evidence>
<evidence type="ECO:0000313" key="2">
    <source>
        <dbReference type="EMBL" id="CZT52429.1"/>
    </source>
</evidence>
<feature type="compositionally biased region" description="Basic and acidic residues" evidence="1">
    <location>
        <begin position="122"/>
        <end position="157"/>
    </location>
</feature>
<name>A0A1E1MTP2_RHYSE</name>
<sequence length="173" mass="19384">MISSKQGAPFETVTITLEGAYRPENWRKAPGGNPNSMEAKYHWWVRRQWQATVRDGITSFEVLEGSPFVGKAPEETEEERGQANQEWLAHLELHGDGTLKHIRPRFSPGMRVMVYLPEHSPRIDGEIEASRQDEAQAEKDENGDNGKRNRPVVEEATSKGTSGSTGEELAGNR</sequence>
<gene>
    <name evidence="2" type="ORF">RSE6_13764</name>
</gene>
<dbReference type="AlphaFoldDB" id="A0A1E1MTP2"/>
<dbReference type="Proteomes" id="UP000177625">
    <property type="component" value="Unassembled WGS sequence"/>
</dbReference>
<keyword evidence="3" id="KW-1185">Reference proteome</keyword>